<dbReference type="Pfam" id="PF13768">
    <property type="entry name" value="VWA_3"/>
    <property type="match status" value="1"/>
</dbReference>
<name>A0A6C0E6M6_9ZZZZ</name>
<protein>
    <recommendedName>
        <fullName evidence="1">VWFA domain-containing protein</fullName>
    </recommendedName>
</protein>
<dbReference type="SMART" id="SM00327">
    <property type="entry name" value="VWA"/>
    <property type="match status" value="1"/>
</dbReference>
<feature type="domain" description="VWFA" evidence="1">
    <location>
        <begin position="32"/>
        <end position="206"/>
    </location>
</feature>
<evidence type="ECO:0000313" key="2">
    <source>
        <dbReference type="EMBL" id="QHT24220.1"/>
    </source>
</evidence>
<reference evidence="2" key="1">
    <citation type="journal article" date="2020" name="Nature">
        <title>Giant virus diversity and host interactions through global metagenomics.</title>
        <authorList>
            <person name="Schulz F."/>
            <person name="Roux S."/>
            <person name="Paez-Espino D."/>
            <person name="Jungbluth S."/>
            <person name="Walsh D.A."/>
            <person name="Denef V.J."/>
            <person name="McMahon K.D."/>
            <person name="Konstantinidis K.T."/>
            <person name="Eloe-Fadrosh E.A."/>
            <person name="Kyrpides N.C."/>
            <person name="Woyke T."/>
        </authorList>
    </citation>
    <scope>NUCLEOTIDE SEQUENCE</scope>
    <source>
        <strain evidence="2">GVMAG-M-3300023179-138</strain>
    </source>
</reference>
<dbReference type="Gene3D" id="3.40.50.410">
    <property type="entry name" value="von Willebrand factor, type A domain"/>
    <property type="match status" value="1"/>
</dbReference>
<dbReference type="AlphaFoldDB" id="A0A6C0E6M6"/>
<evidence type="ECO:0000259" key="1">
    <source>
        <dbReference type="PROSITE" id="PS50234"/>
    </source>
</evidence>
<accession>A0A6C0E6M6</accession>
<dbReference type="InterPro" id="IPR036465">
    <property type="entry name" value="vWFA_dom_sf"/>
</dbReference>
<dbReference type="PANTHER" id="PTHR10579">
    <property type="entry name" value="CALCIUM-ACTIVATED CHLORIDE CHANNEL REGULATOR"/>
    <property type="match status" value="1"/>
</dbReference>
<dbReference type="PROSITE" id="PS50234">
    <property type="entry name" value="VWFA"/>
    <property type="match status" value="1"/>
</dbReference>
<proteinExistence type="predicted"/>
<dbReference type="SUPFAM" id="SSF53300">
    <property type="entry name" value="vWA-like"/>
    <property type="match status" value="1"/>
</dbReference>
<sequence length="386" mass="41728">MTGSRTMLTAVRTSTHMCVRICAPEGAKRPVRIALLVDTSDSMNYGRLDAVKKTLVAARSLFCETDTITLVTFGTTATIVIPTLQLDATGMDHFYQAVAAVETDGMTNMSAGLEALAALRRDYDALVILTDGCVNQGITSTEGLRSMALGLVGTLPVHTLGYGADHNRELLRDLAMRSRGTYTYVSSDEMLPLVMGGVIEGLRSQVLTGAVLTAPGWVCQEFDADESRYRVGDIVSDRDYCVVFSSTDPPDGVISLTAREGTWELDRVPISDCLELREQVLRCRVAQAIVATANLMERGYETHITVKALIKEIDAMTDIAQRPLVLRMRAQLEEIVTCPATNDTMARMSSGGANLATQRGAGFSSPGQLDTSIRLSQEYAAGKVLN</sequence>
<dbReference type="InterPro" id="IPR051266">
    <property type="entry name" value="CLCR"/>
</dbReference>
<dbReference type="InterPro" id="IPR002035">
    <property type="entry name" value="VWF_A"/>
</dbReference>
<organism evidence="2">
    <name type="scientific">viral metagenome</name>
    <dbReference type="NCBI Taxonomy" id="1070528"/>
    <lineage>
        <taxon>unclassified sequences</taxon>
        <taxon>metagenomes</taxon>
        <taxon>organismal metagenomes</taxon>
    </lineage>
</organism>
<dbReference type="EMBL" id="MN739743">
    <property type="protein sequence ID" value="QHT24220.1"/>
    <property type="molecule type" value="Genomic_DNA"/>
</dbReference>
<dbReference type="PANTHER" id="PTHR10579:SF43">
    <property type="entry name" value="ZINC FINGER (C3HC4-TYPE RING FINGER) FAMILY PROTEIN"/>
    <property type="match status" value="1"/>
</dbReference>